<name>A0ABX1TAY5_9PROT</name>
<dbReference type="Proteomes" id="UP000886469">
    <property type="component" value="Unassembled WGS sequence"/>
</dbReference>
<protein>
    <submittedName>
        <fullName evidence="2">Chromosome partitioning protein ParA</fullName>
    </submittedName>
</protein>
<dbReference type="PANTHER" id="PTHR13696:SF99">
    <property type="entry name" value="COBYRINIC ACID AC-DIAMIDE SYNTHASE"/>
    <property type="match status" value="1"/>
</dbReference>
<reference evidence="2" key="1">
    <citation type="submission" date="2019-03" db="EMBL/GenBank/DDBJ databases">
        <title>Metabolic reconstructions from genomes of highly enriched 'Candidatus Accumulibacter' and 'Candidatus Competibacter' bioreactor populations.</title>
        <authorList>
            <person name="Annavajhala M.K."/>
            <person name="Welles L."/>
            <person name="Abbas B."/>
            <person name="Sorokin D."/>
            <person name="Park H."/>
            <person name="Van Loosdrecht M."/>
            <person name="Chandran K."/>
        </authorList>
    </citation>
    <scope>NUCLEOTIDE SEQUENCE</scope>
    <source>
        <strain evidence="2">SBR_L</strain>
    </source>
</reference>
<organism evidence="2 3">
    <name type="scientific">Candidatus Accumulibacter contiguus</name>
    <dbReference type="NCBI Taxonomy" id="2954381"/>
    <lineage>
        <taxon>Bacteria</taxon>
        <taxon>Pseudomonadati</taxon>
        <taxon>Pseudomonadota</taxon>
        <taxon>Betaproteobacteria</taxon>
        <taxon>Candidatus Accumulibacter</taxon>
    </lineage>
</organism>
<dbReference type="InterPro" id="IPR025669">
    <property type="entry name" value="AAA_dom"/>
</dbReference>
<evidence type="ECO:0000313" key="3">
    <source>
        <dbReference type="Proteomes" id="UP000886469"/>
    </source>
</evidence>
<comment type="caution">
    <text evidence="2">The sequence shown here is derived from an EMBL/GenBank/DDBJ whole genome shotgun (WGS) entry which is preliminary data.</text>
</comment>
<dbReference type="EMBL" id="SPMX01000056">
    <property type="protein sequence ID" value="NMQ06833.1"/>
    <property type="molecule type" value="Genomic_DNA"/>
</dbReference>
<dbReference type="RefSeq" id="WP_169071257.1">
    <property type="nucleotide sequence ID" value="NZ_SPMX01000056.1"/>
</dbReference>
<dbReference type="PANTHER" id="PTHR13696">
    <property type="entry name" value="P-LOOP CONTAINING NUCLEOSIDE TRIPHOSPHATE HYDROLASE"/>
    <property type="match status" value="1"/>
</dbReference>
<dbReference type="SUPFAM" id="SSF52540">
    <property type="entry name" value="P-loop containing nucleoside triphosphate hydrolases"/>
    <property type="match status" value="1"/>
</dbReference>
<evidence type="ECO:0000313" key="2">
    <source>
        <dbReference type="EMBL" id="NMQ06833.1"/>
    </source>
</evidence>
<dbReference type="InterPro" id="IPR050678">
    <property type="entry name" value="DNA_Partitioning_ATPase"/>
</dbReference>
<sequence>MAIKVSVINFKGGVGKSTLTFHLAAHLAASSKVLVVDVDHQSSLSIVMMGGALWDKAAIARTTCNTIFESFCNRKVKMPGTEIIHKNILHSRSPKYDLFPNLDLVPAQFELDDTEIEMASTTMGSAMLSEWHKRTLMAEWLDNVRADSNYDYIVFDCPPATKLVSQNALAASNYFLIPVIPDAMSSRGVTHFRTLVTNKIDKKLDFLRTGSSVADKDVPGAYCPKTKMAAIVPFMAKTAGNAASGLTNIHTEQLAALRRQWGDEMIKPVVKHMTGVAEAIDAGWPVWTAYETQNIKKVIPMMKSTCEAIAKRLLP</sequence>
<gene>
    <name evidence="2" type="ORF">E4Q08_17055</name>
</gene>
<dbReference type="CDD" id="cd02042">
    <property type="entry name" value="ParAB_family"/>
    <property type="match status" value="1"/>
</dbReference>
<feature type="domain" description="AAA" evidence="1">
    <location>
        <begin position="5"/>
        <end position="198"/>
    </location>
</feature>
<keyword evidence="3" id="KW-1185">Reference proteome</keyword>
<proteinExistence type="predicted"/>
<dbReference type="Pfam" id="PF13614">
    <property type="entry name" value="AAA_31"/>
    <property type="match status" value="1"/>
</dbReference>
<accession>A0ABX1TAY5</accession>
<dbReference type="InterPro" id="IPR027417">
    <property type="entry name" value="P-loop_NTPase"/>
</dbReference>
<evidence type="ECO:0000259" key="1">
    <source>
        <dbReference type="Pfam" id="PF13614"/>
    </source>
</evidence>
<dbReference type="Gene3D" id="3.40.50.300">
    <property type="entry name" value="P-loop containing nucleotide triphosphate hydrolases"/>
    <property type="match status" value="1"/>
</dbReference>